<evidence type="ECO:0000313" key="6">
    <source>
        <dbReference type="EMBL" id="RAQ22147.1"/>
    </source>
</evidence>
<dbReference type="Pfam" id="PF12833">
    <property type="entry name" value="HTH_18"/>
    <property type="match status" value="1"/>
</dbReference>
<evidence type="ECO:0000259" key="5">
    <source>
        <dbReference type="PROSITE" id="PS01124"/>
    </source>
</evidence>
<dbReference type="PANTHER" id="PTHR46796:SF7">
    <property type="entry name" value="ARAC FAMILY TRANSCRIPTIONAL REGULATOR"/>
    <property type="match status" value="1"/>
</dbReference>
<evidence type="ECO:0000313" key="7">
    <source>
        <dbReference type="Proteomes" id="UP000249377"/>
    </source>
</evidence>
<dbReference type="EMBL" id="QLYR01000015">
    <property type="protein sequence ID" value="RAQ22147.1"/>
    <property type="molecule type" value="Genomic_DNA"/>
</dbReference>
<dbReference type="AlphaFoldDB" id="A0A328UC03"/>
<evidence type="ECO:0000256" key="4">
    <source>
        <dbReference type="ARBA" id="ARBA00023163"/>
    </source>
</evidence>
<feature type="domain" description="HTH araC/xylS-type" evidence="5">
    <location>
        <begin position="168"/>
        <end position="266"/>
    </location>
</feature>
<evidence type="ECO:0000256" key="1">
    <source>
        <dbReference type="ARBA" id="ARBA00023015"/>
    </source>
</evidence>
<keyword evidence="2" id="KW-0238">DNA-binding</keyword>
<accession>A0A328UC03</accession>
<keyword evidence="4" id="KW-0804">Transcription</keyword>
<dbReference type="Proteomes" id="UP000249377">
    <property type="component" value="Unassembled WGS sequence"/>
</dbReference>
<dbReference type="SMART" id="SM00342">
    <property type="entry name" value="HTH_ARAC"/>
    <property type="match status" value="1"/>
</dbReference>
<evidence type="ECO:0000256" key="3">
    <source>
        <dbReference type="ARBA" id="ARBA00023159"/>
    </source>
</evidence>
<gene>
    <name evidence="6" type="ORF">DPQ25_13475</name>
</gene>
<dbReference type="InterPro" id="IPR018062">
    <property type="entry name" value="HTH_AraC-typ_CS"/>
</dbReference>
<dbReference type="InterPro" id="IPR003313">
    <property type="entry name" value="AraC-bd"/>
</dbReference>
<dbReference type="InterPro" id="IPR037923">
    <property type="entry name" value="HTH-like"/>
</dbReference>
<dbReference type="RefSeq" id="WP_112333696.1">
    <property type="nucleotide sequence ID" value="NZ_QLYR01000015.1"/>
</dbReference>
<dbReference type="SUPFAM" id="SSF51215">
    <property type="entry name" value="Regulatory protein AraC"/>
    <property type="match status" value="1"/>
</dbReference>
<dbReference type="GO" id="GO:0043565">
    <property type="term" value="F:sequence-specific DNA binding"/>
    <property type="evidence" value="ECO:0007669"/>
    <property type="project" value="InterPro"/>
</dbReference>
<keyword evidence="3" id="KW-0010">Activator</keyword>
<dbReference type="PROSITE" id="PS01124">
    <property type="entry name" value="HTH_ARAC_FAMILY_2"/>
    <property type="match status" value="1"/>
</dbReference>
<dbReference type="InterPro" id="IPR050204">
    <property type="entry name" value="AraC_XylS_family_regulators"/>
</dbReference>
<dbReference type="InterPro" id="IPR018060">
    <property type="entry name" value="HTH_AraC"/>
</dbReference>
<keyword evidence="1" id="KW-0805">Transcription regulation</keyword>
<dbReference type="InterPro" id="IPR009057">
    <property type="entry name" value="Homeodomain-like_sf"/>
</dbReference>
<dbReference type="GO" id="GO:0003700">
    <property type="term" value="F:DNA-binding transcription factor activity"/>
    <property type="evidence" value="ECO:0007669"/>
    <property type="project" value="InterPro"/>
</dbReference>
<dbReference type="PROSITE" id="PS00041">
    <property type="entry name" value="HTH_ARAC_FAMILY_1"/>
    <property type="match status" value="1"/>
</dbReference>
<reference evidence="6 7" key="1">
    <citation type="submission" date="2018-06" db="EMBL/GenBank/DDBJ databases">
        <title>Noncontiguous genome sequence of Ruminococcaceae bacterium ASD2818.</title>
        <authorList>
            <person name="Chaplin A.V."/>
            <person name="Sokolova S.R."/>
            <person name="Kochetkova T.O."/>
            <person name="Goltsov A.Y."/>
            <person name="Trofimov D.Y."/>
            <person name="Efimov B.A."/>
        </authorList>
    </citation>
    <scope>NUCLEOTIDE SEQUENCE [LARGE SCALE GENOMIC DNA]</scope>
    <source>
        <strain evidence="6 7">ASD2818</strain>
    </source>
</reference>
<dbReference type="SUPFAM" id="SSF46689">
    <property type="entry name" value="Homeodomain-like"/>
    <property type="match status" value="2"/>
</dbReference>
<organism evidence="6 7">
    <name type="scientific">Hydrogeniiclostridium mannosilyticum</name>
    <dbReference type="NCBI Taxonomy" id="2764322"/>
    <lineage>
        <taxon>Bacteria</taxon>
        <taxon>Bacillati</taxon>
        <taxon>Bacillota</taxon>
        <taxon>Clostridia</taxon>
        <taxon>Eubacteriales</taxon>
        <taxon>Acutalibacteraceae</taxon>
        <taxon>Hydrogeniiclostridium</taxon>
    </lineage>
</organism>
<dbReference type="Pfam" id="PF02311">
    <property type="entry name" value="AraC_binding"/>
    <property type="match status" value="1"/>
</dbReference>
<dbReference type="Gene3D" id="1.10.10.60">
    <property type="entry name" value="Homeodomain-like"/>
    <property type="match status" value="2"/>
</dbReference>
<keyword evidence="7" id="KW-1185">Reference proteome</keyword>
<proteinExistence type="predicted"/>
<evidence type="ECO:0000256" key="2">
    <source>
        <dbReference type="ARBA" id="ARBA00023125"/>
    </source>
</evidence>
<protein>
    <recommendedName>
        <fullName evidence="5">HTH araC/xylS-type domain-containing protein</fullName>
    </recommendedName>
</protein>
<comment type="caution">
    <text evidence="6">The sequence shown here is derived from an EMBL/GenBank/DDBJ whole genome shotgun (WGS) entry which is preliminary data.</text>
</comment>
<sequence length="270" mass="30856">MPFTEEFVLVPQALCSERLTVLLAGVTRPDQSYRIVRRPSMEYIVEFVEAGHGILETDAGRTEVGPGDFYLIPAGCNCEYYADRRDPFQKIWLNISGSLVERLSSLYFPKREVLCRSVAVGGLFRELHQILKDGAPDGRLALELKVHELFFRASAREGPVYAKKSAAQRVKEYMDQSFCEELSLEELSSRFFISKAQLVRDFRREYQTTPYAYLLEKRMAFSVVLLRNTALSVAEIAEKLQFHNAHYFSSAFKKAMGVSPTALRKQTDIR</sequence>
<dbReference type="PANTHER" id="PTHR46796">
    <property type="entry name" value="HTH-TYPE TRANSCRIPTIONAL ACTIVATOR RHAS-RELATED"/>
    <property type="match status" value="1"/>
</dbReference>
<name>A0A328UC03_9FIRM</name>